<comment type="caution">
    <text evidence="3">The sequence shown here is derived from an EMBL/GenBank/DDBJ whole genome shotgun (WGS) entry which is preliminary data.</text>
</comment>
<protein>
    <submittedName>
        <fullName evidence="3">Stage II sporulation protein P</fullName>
    </submittedName>
</protein>
<organism evidence="3 4">
    <name type="scientific">Lentibacillus kimchii</name>
    <dbReference type="NCBI Taxonomy" id="1542911"/>
    <lineage>
        <taxon>Bacteria</taxon>
        <taxon>Bacillati</taxon>
        <taxon>Bacillota</taxon>
        <taxon>Bacilli</taxon>
        <taxon>Bacillales</taxon>
        <taxon>Bacillaceae</taxon>
        <taxon>Lentibacillus</taxon>
    </lineage>
</organism>
<evidence type="ECO:0000256" key="2">
    <source>
        <dbReference type="SAM" id="Phobius"/>
    </source>
</evidence>
<feature type="region of interest" description="Disordered" evidence="1">
    <location>
        <begin position="154"/>
        <end position="173"/>
    </location>
</feature>
<evidence type="ECO:0000313" key="3">
    <source>
        <dbReference type="EMBL" id="MFC7748046.1"/>
    </source>
</evidence>
<reference evidence="4" key="1">
    <citation type="journal article" date="2019" name="Int. J. Syst. Evol. Microbiol.">
        <title>The Global Catalogue of Microorganisms (GCM) 10K type strain sequencing project: providing services to taxonomists for standard genome sequencing and annotation.</title>
        <authorList>
            <consortium name="The Broad Institute Genomics Platform"/>
            <consortium name="The Broad Institute Genome Sequencing Center for Infectious Disease"/>
            <person name="Wu L."/>
            <person name="Ma J."/>
        </authorList>
    </citation>
    <scope>NUCLEOTIDE SEQUENCE [LARGE SCALE GENOMIC DNA]</scope>
    <source>
        <strain evidence="4">JCM 30234</strain>
    </source>
</reference>
<feature type="transmembrane region" description="Helical" evidence="2">
    <location>
        <begin position="21"/>
        <end position="42"/>
    </location>
</feature>
<keyword evidence="2" id="KW-1133">Transmembrane helix</keyword>
<keyword evidence="2" id="KW-0472">Membrane</keyword>
<proteinExistence type="predicted"/>
<evidence type="ECO:0000313" key="4">
    <source>
        <dbReference type="Proteomes" id="UP001596620"/>
    </source>
</evidence>
<dbReference type="EMBL" id="JBHTGR010000057">
    <property type="protein sequence ID" value="MFC7748046.1"/>
    <property type="molecule type" value="Genomic_DNA"/>
</dbReference>
<dbReference type="InterPro" id="IPR010897">
    <property type="entry name" value="Spore_II_P"/>
</dbReference>
<sequence length="390" mass="44445">MDHNNKSEPKRKKLLRHFYQKSGLYIICVAVLFIGIGFLTTVSPAYRFSSNTITNWTSDLDSSIFLYLMRMENKGFEEAYPEDQEMPDISNMLFEMATNIKPSDTRSLLGQELPGFLTFQNEIIVAGEGTDYTNLPVESAPPLDEILKERDAVVEEEKNQEETDGDKKGPTTKDRNVVFIYNTHNRESFLPHLPDADNGDEAQHDEVNVGKVSERFADELETNGIGTKVDHTDIMHELNEQDLEYYESYQASREVVEEAFTGNDDLQYSFDVHRDSMKRGKTTKEIDGEDYARIMFVVGAKYEDYDNNLEIANELHKRIEETYPGLSRGVITKKGAGSNGIYNQDLSPNAMLMEIGGIENNLDELYRTADAVADIFSDYYWDAEKVDADE</sequence>
<dbReference type="Proteomes" id="UP001596620">
    <property type="component" value="Unassembled WGS sequence"/>
</dbReference>
<dbReference type="Pfam" id="PF07454">
    <property type="entry name" value="SpoIIP"/>
    <property type="match status" value="1"/>
</dbReference>
<dbReference type="SUPFAM" id="SSF53187">
    <property type="entry name" value="Zn-dependent exopeptidases"/>
    <property type="match status" value="1"/>
</dbReference>
<accession>A0ABW2UY85</accession>
<evidence type="ECO:0000256" key="1">
    <source>
        <dbReference type="SAM" id="MobiDB-lite"/>
    </source>
</evidence>
<gene>
    <name evidence="3" type="primary">spoIIP</name>
    <name evidence="3" type="ORF">ACFQU8_12695</name>
</gene>
<keyword evidence="2" id="KW-0812">Transmembrane</keyword>
<dbReference type="NCBIfam" id="TIGR02867">
    <property type="entry name" value="spore_II_P"/>
    <property type="match status" value="1"/>
</dbReference>
<dbReference type="RefSeq" id="WP_382360890.1">
    <property type="nucleotide sequence ID" value="NZ_JBHTGR010000057.1"/>
</dbReference>
<name>A0ABW2UY85_9BACI</name>
<keyword evidence="4" id="KW-1185">Reference proteome</keyword>